<dbReference type="SMART" id="SM00662">
    <property type="entry name" value="RPOLD"/>
    <property type="match status" value="1"/>
</dbReference>
<evidence type="ECO:0000256" key="2">
    <source>
        <dbReference type="ARBA" id="ARBA00022478"/>
    </source>
</evidence>
<dbReference type="InterPro" id="IPR011263">
    <property type="entry name" value="DNA-dir_RNA_pol_RpoA/D/Rpb3"/>
</dbReference>
<reference evidence="6" key="1">
    <citation type="journal article" date="2020" name="Nature">
        <title>Giant virus diversity and host interactions through global metagenomics.</title>
        <authorList>
            <person name="Schulz F."/>
            <person name="Roux S."/>
            <person name="Paez-Espino D."/>
            <person name="Jungbluth S."/>
            <person name="Walsh D.A."/>
            <person name="Denef V.J."/>
            <person name="McMahon K.D."/>
            <person name="Konstantinidis K.T."/>
            <person name="Eloe-Fadrosh E.A."/>
            <person name="Kyrpides N.C."/>
            <person name="Woyke T."/>
        </authorList>
    </citation>
    <scope>NUCLEOTIDE SEQUENCE</scope>
    <source>
        <strain evidence="6">GVMAG-M-3300009164-40</strain>
    </source>
</reference>
<dbReference type="InterPro" id="IPR036603">
    <property type="entry name" value="RBP11-like"/>
</dbReference>
<keyword evidence="3" id="KW-0946">Virion</keyword>
<dbReference type="GO" id="GO:0005736">
    <property type="term" value="C:RNA polymerase I complex"/>
    <property type="evidence" value="ECO:0007669"/>
    <property type="project" value="TreeGrafter"/>
</dbReference>
<evidence type="ECO:0000313" key="6">
    <source>
        <dbReference type="EMBL" id="QHT34846.1"/>
    </source>
</evidence>
<dbReference type="GO" id="GO:0003899">
    <property type="term" value="F:DNA-directed RNA polymerase activity"/>
    <property type="evidence" value="ECO:0007669"/>
    <property type="project" value="InterPro"/>
</dbReference>
<dbReference type="EMBL" id="MN739010">
    <property type="protein sequence ID" value="QHT34846.1"/>
    <property type="molecule type" value="Genomic_DNA"/>
</dbReference>
<evidence type="ECO:0000256" key="3">
    <source>
        <dbReference type="ARBA" id="ARBA00022844"/>
    </source>
</evidence>
<accession>A0A6C0F038</accession>
<dbReference type="Pfam" id="PF01193">
    <property type="entry name" value="RNA_pol_L"/>
    <property type="match status" value="1"/>
</dbReference>
<keyword evidence="2" id="KW-0240">DNA-directed RNA polymerase</keyword>
<dbReference type="Pfam" id="PF13656">
    <property type="entry name" value="RNA_pol_L_2"/>
    <property type="match status" value="1"/>
</dbReference>
<sequence>MEEAKMAKVENMKITNHGFELYCELRNFPVGFVNAIRRILITGIPRVVIRDVQILQNTSQIPHEMLKHRTERLPVNVPPSDSATIKDAKIELRIVENKEARTVTTDDFVVESGREGLMMHDRDFDTPSLFLKLRAGEVVHIMARLALDSENASHVCTATTKWHPDPERVKVDRKAHVDSGGDPRLFDNFLYQRSYSRDENDRPNWFELSVESVGVLKSRELLTMAVQILRKRLDAYMAEALKNIKHEQYSKDDPDATPPYSVSIEQGGHTLGTLLQQVIYSNKNVVEFTSYDIPHPLKNMMVLRFTTKKSPESVLTEARKTIEDYCLLLE</sequence>
<dbReference type="GO" id="GO:0005666">
    <property type="term" value="C:RNA polymerase III complex"/>
    <property type="evidence" value="ECO:0007669"/>
    <property type="project" value="TreeGrafter"/>
</dbReference>
<dbReference type="GO" id="GO:0006351">
    <property type="term" value="P:DNA-templated transcription"/>
    <property type="evidence" value="ECO:0007669"/>
    <property type="project" value="InterPro"/>
</dbReference>
<dbReference type="InterPro" id="IPR050518">
    <property type="entry name" value="Rpo3/RPB3_RNA_Pol_subunit"/>
</dbReference>
<dbReference type="SUPFAM" id="SSF55257">
    <property type="entry name" value="RBP11-like subunits of RNA polymerase"/>
    <property type="match status" value="2"/>
</dbReference>
<organism evidence="6">
    <name type="scientific">viral metagenome</name>
    <dbReference type="NCBI Taxonomy" id="1070528"/>
    <lineage>
        <taxon>unclassified sequences</taxon>
        <taxon>metagenomes</taxon>
        <taxon>organismal metagenomes</taxon>
    </lineage>
</organism>
<keyword evidence="4" id="KW-0804">Transcription</keyword>
<comment type="subcellular location">
    <subcellularLocation>
        <location evidence="1">Virion</location>
    </subcellularLocation>
</comment>
<dbReference type="AlphaFoldDB" id="A0A6C0F038"/>
<dbReference type="GO" id="GO:0046983">
    <property type="term" value="F:protein dimerization activity"/>
    <property type="evidence" value="ECO:0007669"/>
    <property type="project" value="InterPro"/>
</dbReference>
<evidence type="ECO:0000259" key="5">
    <source>
        <dbReference type="SMART" id="SM00662"/>
    </source>
</evidence>
<dbReference type="PANTHER" id="PTHR11800:SF13">
    <property type="entry name" value="DNA-DIRECTED RNA POLYMERASES I AND III SUBUNIT RPAC1"/>
    <property type="match status" value="1"/>
</dbReference>
<proteinExistence type="predicted"/>
<dbReference type="GO" id="GO:0044423">
    <property type="term" value="C:virion component"/>
    <property type="evidence" value="ECO:0007669"/>
    <property type="project" value="UniProtKB-KW"/>
</dbReference>
<dbReference type="PANTHER" id="PTHR11800">
    <property type="entry name" value="DNA-DIRECTED RNA POLYMERASE"/>
    <property type="match status" value="1"/>
</dbReference>
<evidence type="ECO:0000256" key="1">
    <source>
        <dbReference type="ARBA" id="ARBA00004328"/>
    </source>
</evidence>
<dbReference type="Gene3D" id="3.30.1360.10">
    <property type="entry name" value="RNA polymerase, RBP11-like subunit"/>
    <property type="match status" value="2"/>
</dbReference>
<protein>
    <recommendedName>
        <fullName evidence="5">DNA-directed RNA polymerase RpoA/D/Rpb3-type domain-containing protein</fullName>
    </recommendedName>
</protein>
<name>A0A6C0F038_9ZZZZ</name>
<dbReference type="InterPro" id="IPR009025">
    <property type="entry name" value="RBP11-like_dimer"/>
</dbReference>
<dbReference type="Gene3D" id="2.170.120.12">
    <property type="entry name" value="DNA-directed RNA polymerase, insert domain"/>
    <property type="match status" value="1"/>
</dbReference>
<dbReference type="InterPro" id="IPR036643">
    <property type="entry name" value="RNApol_insert_sf"/>
</dbReference>
<feature type="domain" description="DNA-directed RNA polymerase RpoA/D/Rpb3-type" evidence="5">
    <location>
        <begin position="20"/>
        <end position="239"/>
    </location>
</feature>
<evidence type="ECO:0000256" key="4">
    <source>
        <dbReference type="ARBA" id="ARBA00023163"/>
    </source>
</evidence>